<dbReference type="OrthoDB" id="541543at2"/>
<dbReference type="AlphaFoldDB" id="A0A0A2B2U6"/>
<dbReference type="eggNOG" id="ENOG50321S7">
    <property type="taxonomic scope" value="Bacteria"/>
</dbReference>
<dbReference type="Proteomes" id="UP000030345">
    <property type="component" value="Unassembled WGS sequence"/>
</dbReference>
<proteinExistence type="predicted"/>
<protein>
    <submittedName>
        <fullName evidence="2">Uncharacterized protein</fullName>
    </submittedName>
</protein>
<sequence>MGMFKYREFIAQIKYKEVISSPVYFIPVLLLSIMIIIEGFHIFNHKQNCKTKAEWMEQSGMTYDRESEVN</sequence>
<keyword evidence="1" id="KW-0472">Membrane</keyword>
<reference evidence="3" key="1">
    <citation type="journal article" date="2014" name="Sci. Data">
        <title>Genomes of diverse isolates of the marine cyanobacterium Prochlorococcus.</title>
        <authorList>
            <person name="Biller S."/>
            <person name="Berube P."/>
            <person name="Thompson J."/>
            <person name="Kelly L."/>
            <person name="Roggensack S."/>
            <person name="Awad L."/>
            <person name="Roache-Johnson K."/>
            <person name="Ding H."/>
            <person name="Giovannoni S.J."/>
            <person name="Moore L.R."/>
            <person name="Chisholm S.W."/>
        </authorList>
    </citation>
    <scope>NUCLEOTIDE SEQUENCE [LARGE SCALE GENOMIC DNA]</scope>
    <source>
        <strain evidence="3">SB</strain>
    </source>
</reference>
<gene>
    <name evidence="2" type="ORF">EV02_0834</name>
</gene>
<evidence type="ECO:0000256" key="1">
    <source>
        <dbReference type="SAM" id="Phobius"/>
    </source>
</evidence>
<keyword evidence="1" id="KW-0812">Transmembrane</keyword>
<feature type="transmembrane region" description="Helical" evidence="1">
    <location>
        <begin position="21"/>
        <end position="43"/>
    </location>
</feature>
<keyword evidence="1" id="KW-1133">Transmembrane helix</keyword>
<comment type="caution">
    <text evidence="2">The sequence shown here is derived from an EMBL/GenBank/DDBJ whole genome shotgun (WGS) entry which is preliminary data.</text>
</comment>
<dbReference type="EMBL" id="JNAS01000002">
    <property type="protein sequence ID" value="KGG08166.1"/>
    <property type="molecule type" value="Genomic_DNA"/>
</dbReference>
<evidence type="ECO:0000313" key="2">
    <source>
        <dbReference type="EMBL" id="KGG08166.1"/>
    </source>
</evidence>
<name>A0A0A2B2U6_PROMR</name>
<evidence type="ECO:0000313" key="3">
    <source>
        <dbReference type="Proteomes" id="UP000030345"/>
    </source>
</evidence>
<accession>A0A0A2B2U6</accession>
<organism evidence="2 3">
    <name type="scientific">Prochlorococcus marinus str. SB</name>
    <dbReference type="NCBI Taxonomy" id="59926"/>
    <lineage>
        <taxon>Bacteria</taxon>
        <taxon>Bacillati</taxon>
        <taxon>Cyanobacteriota</taxon>
        <taxon>Cyanophyceae</taxon>
        <taxon>Synechococcales</taxon>
        <taxon>Prochlorococcaceae</taxon>
        <taxon>Prochlorococcus</taxon>
    </lineage>
</organism>